<dbReference type="Proteomes" id="UP001275932">
    <property type="component" value="Unassembled WGS sequence"/>
</dbReference>
<dbReference type="PANTHER" id="PTHR11803">
    <property type="entry name" value="2-IMINOBUTANOATE/2-IMINOPROPANOATE DEAMINASE RIDA"/>
    <property type="match status" value="1"/>
</dbReference>
<evidence type="ECO:0000256" key="1">
    <source>
        <dbReference type="ARBA" id="ARBA00010552"/>
    </source>
</evidence>
<dbReference type="Pfam" id="PF01042">
    <property type="entry name" value="Ribonuc_L-PSP"/>
    <property type="match status" value="1"/>
</dbReference>
<dbReference type="InterPro" id="IPR006175">
    <property type="entry name" value="YjgF/YER057c/UK114"/>
</dbReference>
<dbReference type="EMBL" id="JALBUT010000001">
    <property type="protein sequence ID" value="MDX8414774.1"/>
    <property type="molecule type" value="Genomic_DNA"/>
</dbReference>
<dbReference type="PANTHER" id="PTHR11803:SF58">
    <property type="entry name" value="PROTEIN HMF1-RELATED"/>
    <property type="match status" value="1"/>
</dbReference>
<proteinExistence type="inferred from homology"/>
<accession>A0ABU4WEZ3</accession>
<sequence>MEMAKKIRLAENVWELHSSLVFSSLQDAREKFARLVGFLKSEGAELLAIELFAPEKYAQAAEDFKKSLGVKILPQGHVLPLDEVSLPELAGAHITSLKGAKPEFKITEKNSVAAFFKCGGEEYCRSFGVCLPQGADCGASYTKEVFKELKEVLALGGFKFSDLARTWFYNDKILSWYDDFNKGRTEFFNENGVFKGLLPASTGIGSPNPKKSKIQAGLIGVKDAPRLGKIYEIESPLQCGATKYGSSFARAVEMKFGTYSRIMVSGTASIAPTGETLYFGDIKKQVELTMQVIGGILKSRGMDFSDTVRSVIYCMKPEYYAEFLNWQKSNVEIPHTPSYSTVCRGDLMFEVELDAAKSS</sequence>
<organism evidence="2 3">
    <name type="scientific">Intestinicryptomonas porci</name>
    <dbReference type="NCBI Taxonomy" id="2926320"/>
    <lineage>
        <taxon>Bacteria</taxon>
        <taxon>Pseudomonadati</taxon>
        <taxon>Verrucomicrobiota</taxon>
        <taxon>Opitutia</taxon>
        <taxon>Opitutales</taxon>
        <taxon>Intestinicryptomonaceae</taxon>
        <taxon>Intestinicryptomonas</taxon>
    </lineage>
</organism>
<comment type="caution">
    <text evidence="2">The sequence shown here is derived from an EMBL/GenBank/DDBJ whole genome shotgun (WGS) entry which is preliminary data.</text>
</comment>
<comment type="similarity">
    <text evidence="1">Belongs to the RutC family.</text>
</comment>
<protein>
    <submittedName>
        <fullName evidence="2">Uncharacterized protein</fullName>
    </submittedName>
</protein>
<gene>
    <name evidence="2" type="ORF">MOX91_01050</name>
</gene>
<dbReference type="Gene3D" id="3.30.1330.40">
    <property type="entry name" value="RutC-like"/>
    <property type="match status" value="2"/>
</dbReference>
<evidence type="ECO:0000313" key="2">
    <source>
        <dbReference type="EMBL" id="MDX8414774.1"/>
    </source>
</evidence>
<dbReference type="InterPro" id="IPR035959">
    <property type="entry name" value="RutC-like_sf"/>
</dbReference>
<keyword evidence="3" id="KW-1185">Reference proteome</keyword>
<reference evidence="2 3" key="1">
    <citation type="submission" date="2022-03" db="EMBL/GenBank/DDBJ databases">
        <title>Novel taxa within the pig intestine.</title>
        <authorList>
            <person name="Wylensek D."/>
            <person name="Bishof K."/>
            <person name="Afrizal A."/>
            <person name="Clavel T."/>
        </authorList>
    </citation>
    <scope>NUCLEOTIDE SEQUENCE [LARGE SCALE GENOMIC DNA]</scope>
    <source>
        <strain evidence="2 3">CLA-KB-P66</strain>
    </source>
</reference>
<evidence type="ECO:0000313" key="3">
    <source>
        <dbReference type="Proteomes" id="UP001275932"/>
    </source>
</evidence>
<name>A0ABU4WEZ3_9BACT</name>
<dbReference type="SUPFAM" id="SSF55298">
    <property type="entry name" value="YjgF-like"/>
    <property type="match status" value="1"/>
</dbReference>